<organism evidence="1 2">
    <name type="scientific">Streptococcus dysgalactiae subsp. equisimilis AC-2713</name>
    <dbReference type="NCBI Taxonomy" id="759913"/>
    <lineage>
        <taxon>Bacteria</taxon>
        <taxon>Bacillati</taxon>
        <taxon>Bacillota</taxon>
        <taxon>Bacilli</taxon>
        <taxon>Lactobacillales</taxon>
        <taxon>Streptococcaceae</taxon>
        <taxon>Streptococcus</taxon>
    </lineage>
</organism>
<dbReference type="Proteomes" id="UP000009215">
    <property type="component" value="Chromosome"/>
</dbReference>
<gene>
    <name evidence="1" type="ORF">SDSE_2233</name>
</gene>
<dbReference type="AlphaFoldDB" id="A0AB33R8K1"/>
<sequence>MQTEVKDGFIYFKENGRIGVVEIPTFGKLTLSSREGYIHQVDHSFSTKHNQK</sequence>
<dbReference type="EMBL" id="HE858529">
    <property type="protein sequence ID" value="CCI63713.1"/>
    <property type="molecule type" value="Genomic_DNA"/>
</dbReference>
<accession>A0AB33R8K1</accession>
<evidence type="ECO:0000313" key="1">
    <source>
        <dbReference type="EMBL" id="CCI63713.1"/>
    </source>
</evidence>
<dbReference type="RefSeq" id="WP_015058151.1">
    <property type="nucleotide sequence ID" value="NC_019042.1"/>
</dbReference>
<reference evidence="1 2" key="1">
    <citation type="submission" date="2012-05" db="EMBL/GenBank/DDBJ databases">
        <title>Complete genome sequence of a Streptococcus dysgalactiae subsp. equisimilis strain possessing Lancefield's group A antigen.</title>
        <authorList>
            <person name="Luetticken R."/>
            <person name="Bruellhoff K."/>
            <person name="Van der Linden M."/>
            <person name="Peltroche-Llacsahuanga H."/>
            <person name="Blom J."/>
            <person name="Weber-Lehmann J."/>
            <person name="Ferretti J.J."/>
            <person name="McShan W.M."/>
        </authorList>
    </citation>
    <scope>NUCLEOTIDE SEQUENCE [LARGE SCALE GENOMIC DNA]</scope>
    <source>
        <strain evidence="1 2">AC-2713</strain>
    </source>
</reference>
<proteinExistence type="predicted"/>
<name>A0AB33R8K1_STREQ</name>
<protein>
    <submittedName>
        <fullName evidence="1">Phage protein</fullName>
    </submittedName>
</protein>
<dbReference type="KEGG" id="sdc:SDSE_2233"/>
<evidence type="ECO:0000313" key="2">
    <source>
        <dbReference type="Proteomes" id="UP000009215"/>
    </source>
</evidence>